<accession>A0A2M7T9P9</accession>
<evidence type="ECO:0000256" key="1">
    <source>
        <dbReference type="ARBA" id="ARBA00004127"/>
    </source>
</evidence>
<feature type="transmembrane region" description="Helical" evidence="5">
    <location>
        <begin position="159"/>
        <end position="184"/>
    </location>
</feature>
<dbReference type="GO" id="GO:0048038">
    <property type="term" value="F:quinone binding"/>
    <property type="evidence" value="ECO:0007669"/>
    <property type="project" value="UniProtKB-KW"/>
</dbReference>
<evidence type="ECO:0000256" key="5">
    <source>
        <dbReference type="HAMAP-Rule" id="MF_00445"/>
    </source>
</evidence>
<comment type="similarity">
    <text evidence="5">Belongs to the complex I subunit 2 family.</text>
</comment>
<feature type="transmembrane region" description="Helical" evidence="5">
    <location>
        <begin position="240"/>
        <end position="264"/>
    </location>
</feature>
<evidence type="ECO:0000256" key="4">
    <source>
        <dbReference type="ARBA" id="ARBA00023136"/>
    </source>
</evidence>
<dbReference type="GO" id="GO:0005886">
    <property type="term" value="C:plasma membrane"/>
    <property type="evidence" value="ECO:0007669"/>
    <property type="project" value="UniProtKB-SubCell"/>
</dbReference>
<dbReference type="Pfam" id="PF00361">
    <property type="entry name" value="Proton_antipo_M"/>
    <property type="match status" value="1"/>
</dbReference>
<evidence type="ECO:0000313" key="9">
    <source>
        <dbReference type="Proteomes" id="UP000230956"/>
    </source>
</evidence>
<feature type="transmembrane region" description="Helical" evidence="5">
    <location>
        <begin position="445"/>
        <end position="466"/>
    </location>
</feature>
<feature type="transmembrane region" description="Helical" evidence="5">
    <location>
        <begin position="130"/>
        <end position="147"/>
    </location>
</feature>
<feature type="transmembrane region" description="Helical" evidence="5">
    <location>
        <begin position="369"/>
        <end position="389"/>
    </location>
</feature>
<keyword evidence="4 5" id="KW-0472">Membrane</keyword>
<feature type="transmembrane region" description="Helical" evidence="5">
    <location>
        <begin position="107"/>
        <end position="124"/>
    </location>
</feature>
<dbReference type="NCBIfam" id="TIGR01770">
    <property type="entry name" value="NDH_I_N"/>
    <property type="match status" value="1"/>
</dbReference>
<evidence type="ECO:0000313" key="8">
    <source>
        <dbReference type="EMBL" id="PIZ40392.1"/>
    </source>
</evidence>
<gene>
    <name evidence="5" type="primary">nuoN</name>
    <name evidence="8" type="ORF">COY37_04010</name>
</gene>
<evidence type="ECO:0000256" key="2">
    <source>
        <dbReference type="ARBA" id="ARBA00022692"/>
    </source>
</evidence>
<evidence type="ECO:0000256" key="6">
    <source>
        <dbReference type="RuleBase" id="RU000320"/>
    </source>
</evidence>
<reference evidence="9" key="1">
    <citation type="submission" date="2017-09" db="EMBL/GenBank/DDBJ databases">
        <title>Depth-based differentiation of microbial function through sediment-hosted aquifers and enrichment of novel symbionts in the deep terrestrial subsurface.</title>
        <authorList>
            <person name="Probst A.J."/>
            <person name="Ladd B."/>
            <person name="Jarett J.K."/>
            <person name="Geller-Mcgrath D.E."/>
            <person name="Sieber C.M.K."/>
            <person name="Emerson J.B."/>
            <person name="Anantharaman K."/>
            <person name="Thomas B.C."/>
            <person name="Malmstrom R."/>
            <person name="Stieglmeier M."/>
            <person name="Klingl A."/>
            <person name="Woyke T."/>
            <person name="Ryan C.M."/>
            <person name="Banfield J.F."/>
        </authorList>
    </citation>
    <scope>NUCLEOTIDE SEQUENCE [LARGE SCALE GENOMIC DNA]</scope>
</reference>
<dbReference type="EC" id="7.1.1.-" evidence="5"/>
<comment type="function">
    <text evidence="5">NDH-1 shuttles electrons from NADH, via FMN and iron-sulfur (Fe-S) centers, to quinones in the respiratory chain. The immediate electron acceptor for the enzyme in this species is believed to be a menaquinone. Couples the redox reaction to proton translocation (for every two electrons transferred, four hydrogen ions are translocated across the cytoplasmic membrane), and thus conserves the redox energy in a proton gradient.</text>
</comment>
<protein>
    <recommendedName>
        <fullName evidence="5">NADH-quinone oxidoreductase subunit N</fullName>
        <ecNumber evidence="5">7.1.1.-</ecNumber>
    </recommendedName>
    <alternativeName>
        <fullName evidence="5">NADH dehydrogenase I subunit N</fullName>
    </alternativeName>
    <alternativeName>
        <fullName evidence="5">NDH-1 subunit N</fullName>
    </alternativeName>
</protein>
<feature type="transmembrane region" description="Helical" evidence="5">
    <location>
        <begin position="204"/>
        <end position="228"/>
    </location>
</feature>
<keyword evidence="5" id="KW-0874">Quinone</keyword>
<proteinExistence type="inferred from homology"/>
<evidence type="ECO:0000256" key="3">
    <source>
        <dbReference type="ARBA" id="ARBA00022989"/>
    </source>
</evidence>
<dbReference type="PANTHER" id="PTHR22773">
    <property type="entry name" value="NADH DEHYDROGENASE"/>
    <property type="match status" value="1"/>
</dbReference>
<keyword evidence="5" id="KW-0813">Transport</keyword>
<feature type="transmembrane region" description="Helical" evidence="5">
    <location>
        <begin position="82"/>
        <end position="100"/>
    </location>
</feature>
<comment type="subunit">
    <text evidence="5">NDH-1 is composed of 14 different subunits. Subunits NuoA, H, J, K, L, M, N constitute the membrane sector of the complex.</text>
</comment>
<dbReference type="InterPro" id="IPR010096">
    <property type="entry name" value="NADH-Q_OxRdtase_suN/2"/>
</dbReference>
<dbReference type="EMBL" id="PFNG01000092">
    <property type="protein sequence ID" value="PIZ40392.1"/>
    <property type="molecule type" value="Genomic_DNA"/>
</dbReference>
<dbReference type="GO" id="GO:0042773">
    <property type="term" value="P:ATP synthesis coupled electron transport"/>
    <property type="evidence" value="ECO:0007669"/>
    <property type="project" value="InterPro"/>
</dbReference>
<organism evidence="8 9">
    <name type="scientific">Candidatus Aquicultor secundus</name>
    <dbReference type="NCBI Taxonomy" id="1973895"/>
    <lineage>
        <taxon>Bacteria</taxon>
        <taxon>Bacillati</taxon>
        <taxon>Actinomycetota</taxon>
        <taxon>Candidatus Aquicultoria</taxon>
        <taxon>Candidatus Aquicultorales</taxon>
        <taxon>Candidatus Aquicultoraceae</taxon>
        <taxon>Candidatus Aquicultor</taxon>
    </lineage>
</organism>
<comment type="subcellular location">
    <subcellularLocation>
        <location evidence="5">Cell membrane</location>
        <topology evidence="5">Multi-pass membrane protein</topology>
    </subcellularLocation>
    <subcellularLocation>
        <location evidence="1">Endomembrane system</location>
        <topology evidence="1">Multi-pass membrane protein</topology>
    </subcellularLocation>
    <subcellularLocation>
        <location evidence="6">Membrane</location>
        <topology evidence="6">Multi-pass membrane protein</topology>
    </subcellularLocation>
</comment>
<keyword evidence="3 5" id="KW-1133">Transmembrane helix</keyword>
<keyword evidence="2 5" id="KW-0812">Transmembrane</keyword>
<dbReference type="HAMAP" id="MF_00445">
    <property type="entry name" value="NDH1_NuoN_1"/>
    <property type="match status" value="1"/>
</dbReference>
<dbReference type="GO" id="GO:0050136">
    <property type="term" value="F:NADH dehydrogenase (quinone) (non-electrogenic) activity"/>
    <property type="evidence" value="ECO:0007669"/>
    <property type="project" value="UniProtKB-UniRule"/>
</dbReference>
<keyword evidence="5" id="KW-1003">Cell membrane</keyword>
<keyword evidence="5" id="KW-0520">NAD</keyword>
<feature type="transmembrane region" description="Helical" evidence="5">
    <location>
        <begin position="42"/>
        <end position="62"/>
    </location>
</feature>
<sequence length="476" mass="50885">MNLTINWSQVNWLALTPEMIILGFSIIVLLGELFLSKTSKHMLGAVTLVGLVASLVSLGYIWNLQATEFNGMFSVDLTANVLKAILLVTTALVVLGVLKVNVLMGEGEFFSLLLFSVLGTMFMASSADLIMLFIALELTVLPSYILTASKKTRQSTEAALKYFLLGMISSVILLYGMTLLFGLTGETNFAAIAGKLAGHPIQPALVASMLMIVVGLGFKIAAVPFHFWAPDVYEGSPIPVASYLAAGPKAGGFAAIIHLFPLAFGVVAPAWAGVFAILAVASMVVGNLVALSQTHVRRLLGYSAVAHTGYLLVGLAVATKLGYASLIFYFLVYSLAALGAFLVVLALAERGFGENLKDFAGFSRRAPMLALAMAIFMFSLVGVPPFAGFMGKLYLFREAVRSDLIWLAIVGVLNSVISFGYYVTVIRQMYLVSPSEGEAVARMQVSKPLFASIMIIMAAVIVLGVYPNAFLSIIKL</sequence>
<dbReference type="GO" id="GO:0008137">
    <property type="term" value="F:NADH dehydrogenase (ubiquinone) activity"/>
    <property type="evidence" value="ECO:0007669"/>
    <property type="project" value="InterPro"/>
</dbReference>
<dbReference type="Proteomes" id="UP000230956">
    <property type="component" value="Unassembled WGS sequence"/>
</dbReference>
<name>A0A2M7T9P9_9ACTN</name>
<evidence type="ECO:0000259" key="7">
    <source>
        <dbReference type="Pfam" id="PF00361"/>
    </source>
</evidence>
<dbReference type="InterPro" id="IPR001750">
    <property type="entry name" value="ND/Mrp_TM"/>
</dbReference>
<dbReference type="AlphaFoldDB" id="A0A2M7T9P9"/>
<feature type="domain" description="NADH:quinone oxidoreductase/Mrp antiporter transmembrane" evidence="7">
    <location>
        <begin position="126"/>
        <end position="418"/>
    </location>
</feature>
<keyword evidence="5" id="KW-1278">Translocase</keyword>
<comment type="caution">
    <text evidence="8">The sequence shown here is derived from an EMBL/GenBank/DDBJ whole genome shotgun (WGS) entry which is preliminary data.</text>
</comment>
<feature type="transmembrane region" description="Helical" evidence="5">
    <location>
        <begin position="12"/>
        <end position="35"/>
    </location>
</feature>
<feature type="transmembrane region" description="Helical" evidence="5">
    <location>
        <begin position="299"/>
        <end position="321"/>
    </location>
</feature>
<feature type="transmembrane region" description="Helical" evidence="5">
    <location>
        <begin position="270"/>
        <end position="292"/>
    </location>
</feature>
<dbReference type="GO" id="GO:0012505">
    <property type="term" value="C:endomembrane system"/>
    <property type="evidence" value="ECO:0007669"/>
    <property type="project" value="UniProtKB-SubCell"/>
</dbReference>
<dbReference type="RefSeq" id="WP_286679213.1">
    <property type="nucleotide sequence ID" value="NZ_MNXI01000135.1"/>
</dbReference>
<comment type="catalytic activity">
    <reaction evidence="5">
        <text>a quinone + NADH + 5 H(+)(in) = a quinol + NAD(+) + 4 H(+)(out)</text>
        <dbReference type="Rhea" id="RHEA:57888"/>
        <dbReference type="ChEBI" id="CHEBI:15378"/>
        <dbReference type="ChEBI" id="CHEBI:24646"/>
        <dbReference type="ChEBI" id="CHEBI:57540"/>
        <dbReference type="ChEBI" id="CHEBI:57945"/>
        <dbReference type="ChEBI" id="CHEBI:132124"/>
    </reaction>
</comment>
<feature type="transmembrane region" description="Helical" evidence="5">
    <location>
        <begin position="404"/>
        <end position="424"/>
    </location>
</feature>
<feature type="transmembrane region" description="Helical" evidence="5">
    <location>
        <begin position="327"/>
        <end position="348"/>
    </location>
</feature>